<dbReference type="RefSeq" id="WP_376805710.1">
    <property type="nucleotide sequence ID" value="NZ_JBHTAC010000005.1"/>
</dbReference>
<name>A0ABW2GW27_9ACTN</name>
<gene>
    <name evidence="4" type="ORF">ACFQO7_07340</name>
</gene>
<dbReference type="Pfam" id="PF21537">
    <property type="entry name" value="DUF1980_C"/>
    <property type="match status" value="1"/>
</dbReference>
<evidence type="ECO:0000256" key="1">
    <source>
        <dbReference type="SAM" id="MobiDB-lite"/>
    </source>
</evidence>
<feature type="transmembrane region" description="Helical" evidence="2">
    <location>
        <begin position="33"/>
        <end position="55"/>
    </location>
</feature>
<dbReference type="NCBIfam" id="TIGR03943">
    <property type="entry name" value="TIGR03943 family putative permease subunit"/>
    <property type="match status" value="1"/>
</dbReference>
<keyword evidence="2" id="KW-1133">Transmembrane helix</keyword>
<proteinExistence type="predicted"/>
<evidence type="ECO:0000256" key="2">
    <source>
        <dbReference type="SAM" id="Phobius"/>
    </source>
</evidence>
<evidence type="ECO:0000313" key="4">
    <source>
        <dbReference type="EMBL" id="MFC7242293.1"/>
    </source>
</evidence>
<protein>
    <submittedName>
        <fullName evidence="4">TIGR03943 family putative permease subunit</fullName>
    </submittedName>
</protein>
<evidence type="ECO:0000313" key="5">
    <source>
        <dbReference type="Proteomes" id="UP001596392"/>
    </source>
</evidence>
<feature type="transmembrane region" description="Helical" evidence="2">
    <location>
        <begin position="119"/>
        <end position="138"/>
    </location>
</feature>
<feature type="domain" description="DUF1980" evidence="3">
    <location>
        <begin position="189"/>
        <end position="278"/>
    </location>
</feature>
<sequence length="279" mass="29339">MNRQAQGVVMLLLGGAILKASLTDMYLRYVKAGLQPFLIGAGALLVLAAVMTLWYDIRHGSAVDTECAEHPEPVGAAVGGRDLGRPGDDHRAGTDQGHGGHGHSGRDGDHGHGHREPRVGWLLIAPVLGLLLVAPPALGSYAAGQAGSALSAQQVSDFPALPDGDPAEISVLDYATRAIFDKGLSIGERRVRVTGFLSDNPEGGQLLTRMILSCCAADARPIKVGMNGSVPTGLPADSWVEITGQYTDQQGTDPVNGDSIPFIEVLEWRPVQAPAEQYE</sequence>
<keyword evidence="2" id="KW-0472">Membrane</keyword>
<accession>A0ABW2GW27</accession>
<reference evidence="5" key="1">
    <citation type="journal article" date="2019" name="Int. J. Syst. Evol. Microbiol.">
        <title>The Global Catalogue of Microorganisms (GCM) 10K type strain sequencing project: providing services to taxonomists for standard genome sequencing and annotation.</title>
        <authorList>
            <consortium name="The Broad Institute Genomics Platform"/>
            <consortium name="The Broad Institute Genome Sequencing Center for Infectious Disease"/>
            <person name="Wu L."/>
            <person name="Ma J."/>
        </authorList>
    </citation>
    <scope>NUCLEOTIDE SEQUENCE [LARGE SCALE GENOMIC DNA]</scope>
    <source>
        <strain evidence="5">CGMCC 1.9106</strain>
    </source>
</reference>
<feature type="region of interest" description="Disordered" evidence="1">
    <location>
        <begin position="72"/>
        <end position="113"/>
    </location>
</feature>
<dbReference type="Proteomes" id="UP001596392">
    <property type="component" value="Unassembled WGS sequence"/>
</dbReference>
<dbReference type="EMBL" id="JBHTAC010000005">
    <property type="protein sequence ID" value="MFC7242293.1"/>
    <property type="molecule type" value="Genomic_DNA"/>
</dbReference>
<dbReference type="InterPro" id="IPR015402">
    <property type="entry name" value="DUF1980"/>
</dbReference>
<organism evidence="4 5">
    <name type="scientific">Catellatospora aurea</name>
    <dbReference type="NCBI Taxonomy" id="1337874"/>
    <lineage>
        <taxon>Bacteria</taxon>
        <taxon>Bacillati</taxon>
        <taxon>Actinomycetota</taxon>
        <taxon>Actinomycetes</taxon>
        <taxon>Micromonosporales</taxon>
        <taxon>Micromonosporaceae</taxon>
        <taxon>Catellatospora</taxon>
    </lineage>
</organism>
<feature type="compositionally biased region" description="Basic and acidic residues" evidence="1">
    <location>
        <begin position="82"/>
        <end position="93"/>
    </location>
</feature>
<feature type="compositionally biased region" description="Basic and acidic residues" evidence="1">
    <location>
        <begin position="104"/>
        <end position="113"/>
    </location>
</feature>
<evidence type="ECO:0000259" key="3">
    <source>
        <dbReference type="Pfam" id="PF21537"/>
    </source>
</evidence>
<comment type="caution">
    <text evidence="4">The sequence shown here is derived from an EMBL/GenBank/DDBJ whole genome shotgun (WGS) entry which is preliminary data.</text>
</comment>
<keyword evidence="5" id="KW-1185">Reference proteome</keyword>
<keyword evidence="2" id="KW-0812">Transmembrane</keyword>
<dbReference type="InterPro" id="IPR048447">
    <property type="entry name" value="DUF1980_C"/>
</dbReference>